<reference evidence="5" key="2">
    <citation type="journal article" date="2021" name="Microbiome">
        <title>Successional dynamics and alternative stable states in a saline activated sludge microbial community over 9 years.</title>
        <authorList>
            <person name="Wang Y."/>
            <person name="Ye J."/>
            <person name="Ju F."/>
            <person name="Liu L."/>
            <person name="Boyd J.A."/>
            <person name="Deng Y."/>
            <person name="Parks D.H."/>
            <person name="Jiang X."/>
            <person name="Yin X."/>
            <person name="Woodcroft B.J."/>
            <person name="Tyson G.W."/>
            <person name="Hugenholtz P."/>
            <person name="Polz M.F."/>
            <person name="Zhang T."/>
        </authorList>
    </citation>
    <scope>NUCLEOTIDE SEQUENCE</scope>
    <source>
        <strain evidence="5">HKST-UBA02</strain>
    </source>
</reference>
<evidence type="ECO:0000259" key="4">
    <source>
        <dbReference type="Pfam" id="PF07687"/>
    </source>
</evidence>
<dbReference type="Gene3D" id="3.30.70.360">
    <property type="match status" value="1"/>
</dbReference>
<sequence>MSDQTQAFVNQTWDESILPALSDFIRIPALSPAFDSNWKANGHLDQAAKLMYDWSVSLGIDGLSAEILELPGRTPLLYIEIPGDTPDTVLLYGHFDKQPEAHGWWDGFGPWTPKVHEGRLYGRGSVDDGYALFSELTAIEAVRRRGGKLARCVVIIEGCEESGSFDLPFYIDHLASRIGTPSLIVCLDSGCGNYEQLWCTTSLRGNIVGNLTVEILKDGVHSGDASGVVPSSFRILRQLLSRVEDETTGRILVDELTADISDDRMEQARTVARILGDELRTKFPFVDGASPTSTDPLEMVLNRTFRPTMSVTGADGLPPTAGAGNVLRPSTTVKLSFRTAPGANTQSAAAKLKEVLEADPPYGAHVRYTPNAGYGFDAPPLAPWLGDALQRGSQAYFGRDVVFMGEGASIPLMGMLGQRYPDAQFLVTGALGPHANAHGPNEFLHLDAVKKITACVAEVLAAHGSK</sequence>
<evidence type="ECO:0000256" key="2">
    <source>
        <dbReference type="ARBA" id="ARBA00022723"/>
    </source>
</evidence>
<organism evidence="5 6">
    <name type="scientific">Eiseniibacteriota bacterium</name>
    <dbReference type="NCBI Taxonomy" id="2212470"/>
    <lineage>
        <taxon>Bacteria</taxon>
        <taxon>Candidatus Eiseniibacteriota</taxon>
    </lineage>
</organism>
<dbReference type="Pfam" id="PF01546">
    <property type="entry name" value="Peptidase_M20"/>
    <property type="match status" value="1"/>
</dbReference>
<dbReference type="Gene3D" id="3.40.630.10">
    <property type="entry name" value="Zn peptidases"/>
    <property type="match status" value="1"/>
</dbReference>
<keyword evidence="1" id="KW-0645">Protease</keyword>
<reference evidence="5" key="1">
    <citation type="submission" date="2020-04" db="EMBL/GenBank/DDBJ databases">
        <authorList>
            <person name="Zhang T."/>
        </authorList>
    </citation>
    <scope>NUCLEOTIDE SEQUENCE</scope>
    <source>
        <strain evidence="5">HKST-UBA02</strain>
    </source>
</reference>
<dbReference type="InterPro" id="IPR002933">
    <property type="entry name" value="Peptidase_M20"/>
</dbReference>
<dbReference type="AlphaFoldDB" id="A0A956SFU8"/>
<dbReference type="EMBL" id="JAGQHS010000125">
    <property type="protein sequence ID" value="MCA9757864.1"/>
    <property type="molecule type" value="Genomic_DNA"/>
</dbReference>
<comment type="caution">
    <text evidence="5">The sequence shown here is derived from an EMBL/GenBank/DDBJ whole genome shotgun (WGS) entry which is preliminary data.</text>
</comment>
<accession>A0A956SFU8</accession>
<keyword evidence="3" id="KW-0378">Hydrolase</keyword>
<dbReference type="Pfam" id="PF07687">
    <property type="entry name" value="M20_dimer"/>
    <property type="match status" value="1"/>
</dbReference>
<dbReference type="PANTHER" id="PTHR43270:SF4">
    <property type="entry name" value="CARNOSINE DIPEPTIDASE 2, ISOFORM A"/>
    <property type="match status" value="1"/>
</dbReference>
<gene>
    <name evidence="5" type="ORF">KDA27_18880</name>
</gene>
<protein>
    <submittedName>
        <fullName evidence="5">M20/M25/M40 family metallo-hydrolase</fullName>
    </submittedName>
</protein>
<dbReference type="InterPro" id="IPR051458">
    <property type="entry name" value="Cyt/Met_Dipeptidase"/>
</dbReference>
<feature type="domain" description="Peptidase M20 dimerisation" evidence="4">
    <location>
        <begin position="203"/>
        <end position="360"/>
    </location>
</feature>
<dbReference type="Proteomes" id="UP000739538">
    <property type="component" value="Unassembled WGS sequence"/>
</dbReference>
<proteinExistence type="predicted"/>
<keyword evidence="2" id="KW-0479">Metal-binding</keyword>
<evidence type="ECO:0000313" key="5">
    <source>
        <dbReference type="EMBL" id="MCA9757864.1"/>
    </source>
</evidence>
<dbReference type="GO" id="GO:0006508">
    <property type="term" value="P:proteolysis"/>
    <property type="evidence" value="ECO:0007669"/>
    <property type="project" value="UniProtKB-KW"/>
</dbReference>
<dbReference type="InterPro" id="IPR011650">
    <property type="entry name" value="Peptidase_M20_dimer"/>
</dbReference>
<name>A0A956SFU8_UNCEI</name>
<dbReference type="PANTHER" id="PTHR43270">
    <property type="entry name" value="BETA-ALA-HIS DIPEPTIDASE"/>
    <property type="match status" value="1"/>
</dbReference>
<dbReference type="GO" id="GO:0008233">
    <property type="term" value="F:peptidase activity"/>
    <property type="evidence" value="ECO:0007669"/>
    <property type="project" value="UniProtKB-KW"/>
</dbReference>
<dbReference type="SUPFAM" id="SSF53187">
    <property type="entry name" value="Zn-dependent exopeptidases"/>
    <property type="match status" value="1"/>
</dbReference>
<evidence type="ECO:0000256" key="1">
    <source>
        <dbReference type="ARBA" id="ARBA00022670"/>
    </source>
</evidence>
<evidence type="ECO:0000256" key="3">
    <source>
        <dbReference type="ARBA" id="ARBA00022801"/>
    </source>
</evidence>
<dbReference type="GO" id="GO:0046872">
    <property type="term" value="F:metal ion binding"/>
    <property type="evidence" value="ECO:0007669"/>
    <property type="project" value="UniProtKB-KW"/>
</dbReference>
<evidence type="ECO:0000313" key="6">
    <source>
        <dbReference type="Proteomes" id="UP000739538"/>
    </source>
</evidence>